<evidence type="ECO:0000256" key="8">
    <source>
        <dbReference type="SAM" id="Phobius"/>
    </source>
</evidence>
<keyword evidence="3" id="KW-0813">Transport</keyword>
<accession>A0A2T4U5S1</accession>
<dbReference type="Pfam" id="PF07690">
    <property type="entry name" value="MFS_1"/>
    <property type="match status" value="1"/>
</dbReference>
<evidence type="ECO:0000313" key="10">
    <source>
        <dbReference type="EMBL" id="PTL38758.1"/>
    </source>
</evidence>
<keyword evidence="4 8" id="KW-0812">Transmembrane</keyword>
<feature type="transmembrane region" description="Helical" evidence="8">
    <location>
        <begin position="12"/>
        <end position="29"/>
    </location>
</feature>
<dbReference type="RefSeq" id="WP_107585027.1">
    <property type="nucleotide sequence ID" value="NZ_PZJJ01000014.1"/>
</dbReference>
<evidence type="ECO:0000256" key="7">
    <source>
        <dbReference type="ARBA" id="ARBA00023136"/>
    </source>
</evidence>
<feature type="transmembrane region" description="Helical" evidence="8">
    <location>
        <begin position="269"/>
        <end position="289"/>
    </location>
</feature>
<sequence length="395" mass="41698">MTQDLQTSRRILILSTLGMALAFTVWAALSPLASHFGELYGLTATERSILVAVPVLLGSVMRIPAGILADRYGGRKTFTFLMLFTIVPLAGIGFSTSFASLLFWAFLLGLAGASFAVSITFVSKWTPPEKQGTALGINGLGNFGTALAGFTLPSIALFFGLQWAFWGLIIPVLIMAALLWFWTPETPQTGEKKTFLGSLSVTKYKNTWVLSLFYFVTFGAFVAFGIYLPILLMDLYALTAVDAGMRAAGFVVLATIARPLGGYLGDKIGAGRVLTYVFMGIAAGALIISFGMGSIIVMTAACLLVAALTGVGNGAVFKLVPELFPKATGAVTGFVGAAGGLGGFFPPLLLGSIRDMIGTYTLGFLLLALLSVVCLLINKRRFDQSTRVSLAGAEA</sequence>
<evidence type="ECO:0000313" key="11">
    <source>
        <dbReference type="Proteomes" id="UP000240509"/>
    </source>
</evidence>
<comment type="similarity">
    <text evidence="2">Belongs to the major facilitator superfamily. Nitrate/nitrite porter (TC 2.A.1.8) family.</text>
</comment>
<keyword evidence="5 8" id="KW-1133">Transmembrane helix</keyword>
<proteinExistence type="inferred from homology"/>
<evidence type="ECO:0000256" key="6">
    <source>
        <dbReference type="ARBA" id="ARBA00023063"/>
    </source>
</evidence>
<dbReference type="AlphaFoldDB" id="A0A2T4U5S1"/>
<feature type="transmembrane region" description="Helical" evidence="8">
    <location>
        <begin position="295"/>
        <end position="316"/>
    </location>
</feature>
<feature type="transmembrane region" description="Helical" evidence="8">
    <location>
        <begin position="323"/>
        <end position="345"/>
    </location>
</feature>
<keyword evidence="7 8" id="KW-0472">Membrane</keyword>
<evidence type="ECO:0000259" key="9">
    <source>
        <dbReference type="PROSITE" id="PS50850"/>
    </source>
</evidence>
<dbReference type="InterPro" id="IPR036259">
    <property type="entry name" value="MFS_trans_sf"/>
</dbReference>
<feature type="transmembrane region" description="Helical" evidence="8">
    <location>
        <begin position="357"/>
        <end position="377"/>
    </location>
</feature>
<dbReference type="GO" id="GO:0015112">
    <property type="term" value="F:nitrate transmembrane transporter activity"/>
    <property type="evidence" value="ECO:0007669"/>
    <property type="project" value="InterPro"/>
</dbReference>
<dbReference type="InterPro" id="IPR011701">
    <property type="entry name" value="MFS"/>
</dbReference>
<dbReference type="EMBL" id="PZJJ01000014">
    <property type="protein sequence ID" value="PTL38758.1"/>
    <property type="molecule type" value="Genomic_DNA"/>
</dbReference>
<name>A0A2T4U5S1_9BACI</name>
<evidence type="ECO:0000256" key="1">
    <source>
        <dbReference type="ARBA" id="ARBA00004651"/>
    </source>
</evidence>
<protein>
    <submittedName>
        <fullName evidence="10">MFS transporter</fullName>
    </submittedName>
</protein>
<feature type="transmembrane region" description="Helical" evidence="8">
    <location>
        <begin position="78"/>
        <end position="95"/>
    </location>
</feature>
<dbReference type="Proteomes" id="UP000240509">
    <property type="component" value="Unassembled WGS sequence"/>
</dbReference>
<comment type="subcellular location">
    <subcellularLocation>
        <location evidence="1">Cell membrane</location>
        <topology evidence="1">Multi-pass membrane protein</topology>
    </subcellularLocation>
</comment>
<feature type="transmembrane region" description="Helical" evidence="8">
    <location>
        <begin position="163"/>
        <end position="183"/>
    </location>
</feature>
<keyword evidence="11" id="KW-1185">Reference proteome</keyword>
<dbReference type="PANTHER" id="PTHR23515">
    <property type="entry name" value="HIGH-AFFINITY NITRATE TRANSPORTER 2.3"/>
    <property type="match status" value="1"/>
</dbReference>
<keyword evidence="6" id="KW-0534">Nitrate assimilation</keyword>
<dbReference type="OrthoDB" id="9773404at2"/>
<evidence type="ECO:0000256" key="2">
    <source>
        <dbReference type="ARBA" id="ARBA00008432"/>
    </source>
</evidence>
<dbReference type="GO" id="GO:0042128">
    <property type="term" value="P:nitrate assimilation"/>
    <property type="evidence" value="ECO:0007669"/>
    <property type="project" value="UniProtKB-KW"/>
</dbReference>
<dbReference type="GO" id="GO:0005886">
    <property type="term" value="C:plasma membrane"/>
    <property type="evidence" value="ECO:0007669"/>
    <property type="project" value="UniProtKB-SubCell"/>
</dbReference>
<feature type="domain" description="Major facilitator superfamily (MFS) profile" evidence="9">
    <location>
        <begin position="11"/>
        <end position="386"/>
    </location>
</feature>
<feature type="transmembrane region" description="Helical" evidence="8">
    <location>
        <begin position="208"/>
        <end position="230"/>
    </location>
</feature>
<feature type="transmembrane region" description="Helical" evidence="8">
    <location>
        <begin position="49"/>
        <end position="69"/>
    </location>
</feature>
<dbReference type="Gene3D" id="1.20.1250.20">
    <property type="entry name" value="MFS general substrate transporter like domains"/>
    <property type="match status" value="2"/>
</dbReference>
<dbReference type="PROSITE" id="PS50850">
    <property type="entry name" value="MFS"/>
    <property type="match status" value="1"/>
</dbReference>
<comment type="caution">
    <text evidence="10">The sequence shown here is derived from an EMBL/GenBank/DDBJ whole genome shotgun (WGS) entry which is preliminary data.</text>
</comment>
<evidence type="ECO:0000256" key="5">
    <source>
        <dbReference type="ARBA" id="ARBA00022989"/>
    </source>
</evidence>
<dbReference type="InterPro" id="IPR044772">
    <property type="entry name" value="NO3_transporter"/>
</dbReference>
<feature type="transmembrane region" description="Helical" evidence="8">
    <location>
        <begin position="236"/>
        <end position="257"/>
    </location>
</feature>
<evidence type="ECO:0000256" key="4">
    <source>
        <dbReference type="ARBA" id="ARBA00022692"/>
    </source>
</evidence>
<evidence type="ECO:0000256" key="3">
    <source>
        <dbReference type="ARBA" id="ARBA00022448"/>
    </source>
</evidence>
<gene>
    <name evidence="10" type="ORF">C6Y45_09710</name>
</gene>
<reference evidence="10 11" key="1">
    <citation type="submission" date="2018-03" db="EMBL/GenBank/DDBJ databases">
        <title>Alkalicoccus saliphilus sp. nov., isolated from a mineral pool.</title>
        <authorList>
            <person name="Zhao B."/>
        </authorList>
    </citation>
    <scope>NUCLEOTIDE SEQUENCE [LARGE SCALE GENOMIC DNA]</scope>
    <source>
        <strain evidence="10 11">6AG</strain>
    </source>
</reference>
<feature type="transmembrane region" description="Helical" evidence="8">
    <location>
        <begin position="134"/>
        <end position="157"/>
    </location>
</feature>
<dbReference type="InterPro" id="IPR020846">
    <property type="entry name" value="MFS_dom"/>
</dbReference>
<feature type="transmembrane region" description="Helical" evidence="8">
    <location>
        <begin position="101"/>
        <end position="122"/>
    </location>
</feature>
<organism evidence="10 11">
    <name type="scientific">Alkalicoccus saliphilus</name>
    <dbReference type="NCBI Taxonomy" id="200989"/>
    <lineage>
        <taxon>Bacteria</taxon>
        <taxon>Bacillati</taxon>
        <taxon>Bacillota</taxon>
        <taxon>Bacilli</taxon>
        <taxon>Bacillales</taxon>
        <taxon>Bacillaceae</taxon>
        <taxon>Alkalicoccus</taxon>
    </lineage>
</organism>
<dbReference type="SUPFAM" id="SSF103473">
    <property type="entry name" value="MFS general substrate transporter"/>
    <property type="match status" value="1"/>
</dbReference>